<proteinExistence type="inferred from homology"/>
<evidence type="ECO:0000256" key="3">
    <source>
        <dbReference type="ARBA" id="ARBA00010766"/>
    </source>
</evidence>
<keyword evidence="7 8" id="KW-0496">Mitochondrion</keyword>
<evidence type="ECO:0000256" key="5">
    <source>
        <dbReference type="ARBA" id="ARBA00022946"/>
    </source>
</evidence>
<dbReference type="GeneID" id="59342004"/>
<dbReference type="InterPro" id="IPR013718">
    <property type="entry name" value="COQ9_C"/>
</dbReference>
<dbReference type="GO" id="GO:0005743">
    <property type="term" value="C:mitochondrial inner membrane"/>
    <property type="evidence" value="ECO:0007669"/>
    <property type="project" value="TreeGrafter"/>
</dbReference>
<evidence type="ECO:0000313" key="11">
    <source>
        <dbReference type="Proteomes" id="UP000636479"/>
    </source>
</evidence>
<evidence type="ECO:0000256" key="7">
    <source>
        <dbReference type="ARBA" id="ARBA00023128"/>
    </source>
</evidence>
<accession>A0A8H6TAU0</accession>
<evidence type="ECO:0000313" key="10">
    <source>
        <dbReference type="EMBL" id="KAF7312475.1"/>
    </source>
</evidence>
<reference evidence="10" key="1">
    <citation type="submission" date="2020-05" db="EMBL/GenBank/DDBJ databases">
        <title>Mycena genomes resolve the evolution of fungal bioluminescence.</title>
        <authorList>
            <person name="Tsai I.J."/>
        </authorList>
    </citation>
    <scope>NUCLEOTIDE SEQUENCE</scope>
    <source>
        <strain evidence="10">171206Taipei</strain>
    </source>
</reference>
<evidence type="ECO:0000256" key="2">
    <source>
        <dbReference type="ARBA" id="ARBA00004749"/>
    </source>
</evidence>
<keyword evidence="10" id="KW-0830">Ubiquinone</keyword>
<evidence type="ECO:0000256" key="4">
    <source>
        <dbReference type="ARBA" id="ARBA00022688"/>
    </source>
</evidence>
<sequence>MPPTTTQLLKLALPLIPQYGFTRTALSRSILQLPPADNSGRPHTEPLSDLAVSALFGNGDNARKMLINAWLDAGIENMSHNIPGKVSVADALHTRLAYNESILAHLPEAFALLSVPEARWSVIPPLDPLPALKHSARIADEACYLSDDSSTRLSWYAQRATLMGVYGAAELHQLTSPSSAHAFLDELLSGAKHIESYISEVGQFSDYVLRSWVGIARSRGIIS</sequence>
<keyword evidence="11" id="KW-1185">Reference proteome</keyword>
<protein>
    <recommendedName>
        <fullName evidence="8">Ubiquinone biosynthesis protein</fullName>
    </recommendedName>
</protein>
<comment type="subcellular location">
    <subcellularLocation>
        <location evidence="1 8">Mitochondrion</location>
    </subcellularLocation>
</comment>
<comment type="caution">
    <text evidence="10">The sequence shown here is derived from an EMBL/GenBank/DDBJ whole genome shotgun (WGS) entry which is preliminary data.</text>
</comment>
<comment type="similarity">
    <text evidence="3 8">Belongs to the COQ9 family.</text>
</comment>
<comment type="pathway">
    <text evidence="2 8">Cofactor biosynthesis; ubiquinone biosynthesis.</text>
</comment>
<dbReference type="InterPro" id="IPR012762">
    <property type="entry name" value="Ubiq_biosynth_COQ9"/>
</dbReference>
<evidence type="ECO:0000259" key="9">
    <source>
        <dbReference type="Pfam" id="PF08511"/>
    </source>
</evidence>
<dbReference type="PANTHER" id="PTHR21427:SF19">
    <property type="entry name" value="UBIQUINONE BIOSYNTHESIS PROTEIN COQ9, MITOCHONDRIAL"/>
    <property type="match status" value="1"/>
</dbReference>
<organism evidence="10 11">
    <name type="scientific">Mycena indigotica</name>
    <dbReference type="NCBI Taxonomy" id="2126181"/>
    <lineage>
        <taxon>Eukaryota</taxon>
        <taxon>Fungi</taxon>
        <taxon>Dikarya</taxon>
        <taxon>Basidiomycota</taxon>
        <taxon>Agaricomycotina</taxon>
        <taxon>Agaricomycetes</taxon>
        <taxon>Agaricomycetidae</taxon>
        <taxon>Agaricales</taxon>
        <taxon>Marasmiineae</taxon>
        <taxon>Mycenaceae</taxon>
        <taxon>Mycena</taxon>
    </lineage>
</organism>
<gene>
    <name evidence="10" type="ORF">MIND_00261100</name>
</gene>
<dbReference type="PANTHER" id="PTHR21427">
    <property type="entry name" value="UBIQUINONE BIOSYNTHESIS PROTEIN COQ9, MITOCHONDRIAL"/>
    <property type="match status" value="1"/>
</dbReference>
<dbReference type="RefSeq" id="XP_037224583.1">
    <property type="nucleotide sequence ID" value="XM_037359488.1"/>
</dbReference>
<comment type="function">
    <text evidence="8">Membrane-associated protein that warps the membrane surface to access and bind aromatic isoprenes with high specificity, including ubiquinone (CoQ) isoprene intermediates and presents them directly to Coq7, therefore facilitating the Coq7-mediated hydroxylase step. Participates in the biosynthesis of coenzyme Q, also named ubiquinone, an essential lipid-soluble electron transporter for aerobic cellular respiration.</text>
</comment>
<feature type="domain" description="COQ9 C-terminal" evidence="9">
    <location>
        <begin position="131"/>
        <end position="190"/>
    </location>
</feature>
<evidence type="ECO:0000256" key="1">
    <source>
        <dbReference type="ARBA" id="ARBA00004173"/>
    </source>
</evidence>
<keyword evidence="4 8" id="KW-0831">Ubiquinone biosynthesis</keyword>
<dbReference type="GO" id="GO:0006744">
    <property type="term" value="P:ubiquinone biosynthetic process"/>
    <property type="evidence" value="ECO:0007669"/>
    <property type="project" value="UniProtKB-UniRule"/>
</dbReference>
<dbReference type="OrthoDB" id="619536at2759"/>
<evidence type="ECO:0000256" key="6">
    <source>
        <dbReference type="ARBA" id="ARBA00023121"/>
    </source>
</evidence>
<evidence type="ECO:0000256" key="8">
    <source>
        <dbReference type="RuleBase" id="RU366063"/>
    </source>
</evidence>
<dbReference type="Proteomes" id="UP000636479">
    <property type="component" value="Unassembled WGS sequence"/>
</dbReference>
<dbReference type="GO" id="GO:0008289">
    <property type="term" value="F:lipid binding"/>
    <property type="evidence" value="ECO:0007669"/>
    <property type="project" value="UniProtKB-UniRule"/>
</dbReference>
<dbReference type="AlphaFoldDB" id="A0A8H6TAU0"/>
<name>A0A8H6TAU0_9AGAR</name>
<dbReference type="Pfam" id="PF08511">
    <property type="entry name" value="COQ9"/>
    <property type="match status" value="1"/>
</dbReference>
<dbReference type="EMBL" id="JACAZF010000002">
    <property type="protein sequence ID" value="KAF7312475.1"/>
    <property type="molecule type" value="Genomic_DNA"/>
</dbReference>
<keyword evidence="6 8" id="KW-0446">Lipid-binding</keyword>
<keyword evidence="5" id="KW-0809">Transit peptide</keyword>